<dbReference type="InterPro" id="IPR017871">
    <property type="entry name" value="ABC_transporter-like_CS"/>
</dbReference>
<feature type="domain" description="ABC transporter" evidence="11">
    <location>
        <begin position="40"/>
        <end position="273"/>
    </location>
</feature>
<dbReference type="PANTHER" id="PTHR43553">
    <property type="entry name" value="HEAVY METAL TRANSPORTER"/>
    <property type="match status" value="1"/>
</dbReference>
<dbReference type="GO" id="GO:0042626">
    <property type="term" value="F:ATPase-coupled transmembrane transporter activity"/>
    <property type="evidence" value="ECO:0007669"/>
    <property type="project" value="TreeGrafter"/>
</dbReference>
<dbReference type="EMBL" id="CP131061">
    <property type="protein sequence ID" value="WNY27483.1"/>
    <property type="molecule type" value="Genomic_DNA"/>
</dbReference>
<dbReference type="Proteomes" id="UP001304970">
    <property type="component" value="Chromosome"/>
</dbReference>
<evidence type="ECO:0000313" key="13">
    <source>
        <dbReference type="Proteomes" id="UP001304970"/>
    </source>
</evidence>
<reference evidence="12 13" key="1">
    <citation type="submission" date="2023-07" db="EMBL/GenBank/DDBJ databases">
        <title>Closed genome sequence of Methanosarcinaceae archaeon Am2.</title>
        <authorList>
            <person name="Poehlein A."/>
            <person name="Protasov E."/>
            <person name="Platt K."/>
            <person name="Reeh H."/>
            <person name="Daniel R."/>
            <person name="Brune A."/>
        </authorList>
    </citation>
    <scope>NUCLEOTIDE SEQUENCE [LARGE SCALE GENOMIC DNA]</scope>
    <source>
        <strain evidence="12 13">Am2</strain>
    </source>
</reference>
<keyword evidence="8" id="KW-0472">Membrane</keyword>
<evidence type="ECO:0000259" key="11">
    <source>
        <dbReference type="PROSITE" id="PS50893"/>
    </source>
</evidence>
<dbReference type="GO" id="GO:0005524">
    <property type="term" value="F:ATP binding"/>
    <property type="evidence" value="ECO:0007669"/>
    <property type="project" value="UniProtKB-KW"/>
</dbReference>
<dbReference type="GO" id="GO:0016887">
    <property type="term" value="F:ATP hydrolysis activity"/>
    <property type="evidence" value="ECO:0007669"/>
    <property type="project" value="InterPro"/>
</dbReference>
<dbReference type="Gene3D" id="3.40.50.300">
    <property type="entry name" value="P-loop containing nucleotide triphosphate hydrolases"/>
    <property type="match status" value="1"/>
</dbReference>
<evidence type="ECO:0000256" key="10">
    <source>
        <dbReference type="SAM" id="MobiDB-lite"/>
    </source>
</evidence>
<name>A0AA96V904_9EURY</name>
<sequence length="309" mass="33596">MKLIESVNENSGPMSENAESMNENSEPVSENAEQTKEIAFEAVNLSFQYPDGTVILKNIDLKIYKGEFTIIAGPNGSGKSTFALHLNGLLKPTSGKLLVFGKDTKKHKNVSAIHKEVGIVFQNPYTQFVGNTVSEDVAFGPENLGFSRGEIKTRVDAALSAVRMTDLSAKDPSSLSGGEAQAAAIAGILAMGTECIVFDEITSMLDHNATGRVLNLIQELRERKKTVIYISHEPKDILSADRIIVLDKGSVTFDGKTECYLKSGIYPLPDLVQLMKLLQETGADVSEAVASPQEAADEIRKWMDKNSQK</sequence>
<dbReference type="InterPro" id="IPR003593">
    <property type="entry name" value="AAA+_ATPase"/>
</dbReference>
<proteinExistence type="inferred from homology"/>
<protein>
    <submittedName>
        <fullName evidence="12">Vitamin B12 import ATP-binding protein BtuD</fullName>
    </submittedName>
</protein>
<feature type="region of interest" description="Disordered" evidence="10">
    <location>
        <begin position="1"/>
        <end position="32"/>
    </location>
</feature>
<keyword evidence="5" id="KW-0547">Nucleotide-binding</keyword>
<dbReference type="PROSITE" id="PS50893">
    <property type="entry name" value="ABC_TRANSPORTER_2"/>
    <property type="match status" value="1"/>
</dbReference>
<dbReference type="CDD" id="cd03225">
    <property type="entry name" value="ABC_cobalt_CbiO_domain1"/>
    <property type="match status" value="1"/>
</dbReference>
<evidence type="ECO:0000256" key="6">
    <source>
        <dbReference type="ARBA" id="ARBA00022840"/>
    </source>
</evidence>
<keyword evidence="4" id="KW-1003">Cell membrane</keyword>
<comment type="subcellular location">
    <subcellularLocation>
        <location evidence="1">Cell membrane</location>
        <topology evidence="1">Peripheral membrane protein</topology>
    </subcellularLocation>
</comment>
<evidence type="ECO:0000256" key="4">
    <source>
        <dbReference type="ARBA" id="ARBA00022475"/>
    </source>
</evidence>
<dbReference type="AlphaFoldDB" id="A0AA96V904"/>
<organism evidence="12 13">
    <name type="scientific">Methanolapillus ohkumae</name>
    <dbReference type="NCBI Taxonomy" id="3028298"/>
    <lineage>
        <taxon>Archaea</taxon>
        <taxon>Methanobacteriati</taxon>
        <taxon>Methanobacteriota</taxon>
        <taxon>Stenosarchaea group</taxon>
        <taxon>Methanomicrobia</taxon>
        <taxon>Methanosarcinales</taxon>
        <taxon>Methanosarcinaceae</taxon>
        <taxon>Methanolapillus</taxon>
    </lineage>
</organism>
<evidence type="ECO:0000256" key="3">
    <source>
        <dbReference type="ARBA" id="ARBA00022448"/>
    </source>
</evidence>
<comment type="function">
    <text evidence="9">Probably part of an ABC transporter complex. Responsible for energy coupling to the transport system.</text>
</comment>
<dbReference type="InterPro" id="IPR003439">
    <property type="entry name" value="ABC_transporter-like_ATP-bd"/>
</dbReference>
<dbReference type="InterPro" id="IPR015856">
    <property type="entry name" value="ABC_transpr_CbiO/EcfA_su"/>
</dbReference>
<dbReference type="Pfam" id="PF00005">
    <property type="entry name" value="ABC_tran"/>
    <property type="match status" value="1"/>
</dbReference>
<keyword evidence="13" id="KW-1185">Reference proteome</keyword>
<keyword evidence="7" id="KW-1278">Translocase</keyword>
<evidence type="ECO:0000313" key="12">
    <source>
        <dbReference type="EMBL" id="WNY27483.1"/>
    </source>
</evidence>
<evidence type="ECO:0000256" key="5">
    <source>
        <dbReference type="ARBA" id="ARBA00022741"/>
    </source>
</evidence>
<dbReference type="SMART" id="SM00382">
    <property type="entry name" value="AAA"/>
    <property type="match status" value="1"/>
</dbReference>
<dbReference type="FunFam" id="3.40.50.300:FF:000224">
    <property type="entry name" value="Energy-coupling factor transporter ATP-binding protein EcfA"/>
    <property type="match status" value="1"/>
</dbReference>
<evidence type="ECO:0000256" key="8">
    <source>
        <dbReference type="ARBA" id="ARBA00023136"/>
    </source>
</evidence>
<dbReference type="PANTHER" id="PTHR43553:SF24">
    <property type="entry name" value="ENERGY-COUPLING FACTOR TRANSPORTER ATP-BINDING PROTEIN ECFA1"/>
    <property type="match status" value="1"/>
</dbReference>
<feature type="compositionally biased region" description="Low complexity" evidence="10">
    <location>
        <begin position="14"/>
        <end position="26"/>
    </location>
</feature>
<gene>
    <name evidence="12" type="primary">btuD_6</name>
    <name evidence="12" type="ORF">MsAm2_12830</name>
</gene>
<accession>A0AA96V904</accession>
<evidence type="ECO:0000256" key="9">
    <source>
        <dbReference type="ARBA" id="ARBA00025157"/>
    </source>
</evidence>
<dbReference type="InterPro" id="IPR050095">
    <property type="entry name" value="ECF_ABC_transporter_ATP-bd"/>
</dbReference>
<keyword evidence="3" id="KW-0813">Transport</keyword>
<dbReference type="PROSITE" id="PS00211">
    <property type="entry name" value="ABC_TRANSPORTER_1"/>
    <property type="match status" value="1"/>
</dbReference>
<dbReference type="InterPro" id="IPR027417">
    <property type="entry name" value="P-loop_NTPase"/>
</dbReference>
<dbReference type="GO" id="GO:0043190">
    <property type="term" value="C:ATP-binding cassette (ABC) transporter complex"/>
    <property type="evidence" value="ECO:0007669"/>
    <property type="project" value="TreeGrafter"/>
</dbReference>
<evidence type="ECO:0000256" key="7">
    <source>
        <dbReference type="ARBA" id="ARBA00022967"/>
    </source>
</evidence>
<keyword evidence="6 12" id="KW-0067">ATP-binding</keyword>
<evidence type="ECO:0000256" key="2">
    <source>
        <dbReference type="ARBA" id="ARBA00005417"/>
    </source>
</evidence>
<comment type="similarity">
    <text evidence="2">Belongs to the ABC transporter superfamily.</text>
</comment>
<dbReference type="SUPFAM" id="SSF52540">
    <property type="entry name" value="P-loop containing nucleoside triphosphate hydrolases"/>
    <property type="match status" value="1"/>
</dbReference>
<evidence type="ECO:0000256" key="1">
    <source>
        <dbReference type="ARBA" id="ARBA00004202"/>
    </source>
</evidence>